<dbReference type="InterPro" id="IPR001119">
    <property type="entry name" value="SLH_dom"/>
</dbReference>
<evidence type="ECO:0000259" key="2">
    <source>
        <dbReference type="PROSITE" id="PS51272"/>
    </source>
</evidence>
<dbReference type="PROSITE" id="PS51272">
    <property type="entry name" value="SLH"/>
    <property type="match status" value="1"/>
</dbReference>
<dbReference type="Proteomes" id="UP000824192">
    <property type="component" value="Unassembled WGS sequence"/>
</dbReference>
<accession>A0A9D1UMR8</accession>
<comment type="caution">
    <text evidence="3">The sequence shown here is derived from an EMBL/GenBank/DDBJ whole genome shotgun (WGS) entry which is preliminary data.</text>
</comment>
<feature type="non-terminal residue" evidence="3">
    <location>
        <position position="1"/>
    </location>
</feature>
<evidence type="ECO:0000313" key="3">
    <source>
        <dbReference type="EMBL" id="HIW93492.1"/>
    </source>
</evidence>
<organism evidence="3 4">
    <name type="scientific">Candidatus Flavonifractor merdipullorum</name>
    <dbReference type="NCBI Taxonomy" id="2838590"/>
    <lineage>
        <taxon>Bacteria</taxon>
        <taxon>Bacillati</taxon>
        <taxon>Bacillota</taxon>
        <taxon>Clostridia</taxon>
        <taxon>Eubacteriales</taxon>
        <taxon>Oscillospiraceae</taxon>
        <taxon>Flavonifractor</taxon>
    </lineage>
</organism>
<keyword evidence="1" id="KW-0677">Repeat</keyword>
<dbReference type="AlphaFoldDB" id="A0A9D1UMR8"/>
<proteinExistence type="predicted"/>
<protein>
    <submittedName>
        <fullName evidence="3">S-layer homology domain-containing protein</fullName>
    </submittedName>
</protein>
<dbReference type="EMBL" id="DXGA01000066">
    <property type="protein sequence ID" value="HIW93492.1"/>
    <property type="molecule type" value="Genomic_DNA"/>
</dbReference>
<name>A0A9D1UMR8_9FIRM</name>
<gene>
    <name evidence="3" type="ORF">H9868_03020</name>
</gene>
<evidence type="ECO:0000313" key="4">
    <source>
        <dbReference type="Proteomes" id="UP000824192"/>
    </source>
</evidence>
<sequence length="1211" mass="132052">GYVNFCANAEYIKGYDARTFGPNDPVTGYQALAMILRALGYDKNGEFTGTNWTIQTAAVGENRGITKNISAGTLGTAASREVVAEILFRAILVDTVNYTPAFGYQLNDTSLGYETFKLEEIEGVVTGNEYADLYDTEPQRAGRTVMNVDGKDYVLNYTTTFDDIGESRYAYVTNEETVLAIGDTGSNVTFETGDEQSINTASKFEDVTGLERTTATEQFVNFDGGDTYEASNMRIEYVVDFTNVSDWTDAKGEALADANGGKYDAANDTYTKSISRHGTLTATDMRYIEGIFTDSDEADDDVEYVGEVYVGTQSSKDISDDISYDEFLDKYIETSENAVAIDSNDNGNWLKAIDNDNDGEADYVLQVIYTVAGVQDISKSGTITLSSEDEELNDGDALNEITSDNDVVTEDELAEGDIVYYALIDGNAYTYKTEVVTAEIDRVNRNSYTATTTDGDEYVESGVHEHTFWDEIISGVRNLEGDVNYDLYLDRFGYLAAFTESDNNAGFVLLTDGYFESGRTEDIFAAMVWDREAQELVDTDINDGGDLFIRDDGDDNDWGNLKTFGDINFSVPAYDDIHTIVAALGEDGSLTPVDEIYRYRMNVAMIDMDTTIPVRAHTDNGTIYETTRDGAYEQATDSVDVRALASTVYYYVYNTPNGNTVVREYVGYDNIPDLGKDKDQVEDVYVVGTRAEDARDDEYYTAEIVVVELKEGYTEIDSEEVFIYDLPVVGSGVKYEEVSVIRADGTTGTVTIDMAKSNLRSYDPAWGKIADPGLYYMWESDVADVYVIEPMTWNDIADSNYVVGTVLKDTATGSDDWTSFVPYYNNTNYITDLSGFVIFENGGETEKRNTEDTKYYELEYSENRYGDYVGNLDEGDREDVLPQRKDGGENEVLVKYNGDNNIVYAISFAQWENESKGIVDFAQDVWAFNTPAAEKIVISDYEKAVAAAQDALAATPHVEDDLKAAQSKLAALDLTSLTAEQKAYVAALQADITDALKPFEEADALAEAKTNAIDAMKAAIVGAVEAADTGDIIKDYKAVLTDVTTDISATGWGEGYETVAAALAKWTEEINGKGTIAEVNSQAAAIAGNYASLASAYVAAVAANQTTAGYKALAAAKAEAYMTAIKAALKTPIAWTGNTTLAGEVESAIDTACSTEASDPEYTLTVTAGDFETGAGVSGTKTVEVEVSVTNSYAGVVCDPVTETIAVIISW</sequence>
<feature type="domain" description="SLH" evidence="2">
    <location>
        <begin position="1"/>
        <end position="49"/>
    </location>
</feature>
<reference evidence="3" key="2">
    <citation type="submission" date="2021-04" db="EMBL/GenBank/DDBJ databases">
        <authorList>
            <person name="Gilroy R."/>
        </authorList>
    </citation>
    <scope>NUCLEOTIDE SEQUENCE</scope>
    <source>
        <strain evidence="3">ChiGjej6B6-1540</strain>
    </source>
</reference>
<reference evidence="3" key="1">
    <citation type="journal article" date="2021" name="PeerJ">
        <title>Extensive microbial diversity within the chicken gut microbiome revealed by metagenomics and culture.</title>
        <authorList>
            <person name="Gilroy R."/>
            <person name="Ravi A."/>
            <person name="Getino M."/>
            <person name="Pursley I."/>
            <person name="Horton D.L."/>
            <person name="Alikhan N.F."/>
            <person name="Baker D."/>
            <person name="Gharbi K."/>
            <person name="Hall N."/>
            <person name="Watson M."/>
            <person name="Adriaenssens E.M."/>
            <person name="Foster-Nyarko E."/>
            <person name="Jarju S."/>
            <person name="Secka A."/>
            <person name="Antonio M."/>
            <person name="Oren A."/>
            <person name="Chaudhuri R.R."/>
            <person name="La Ragione R."/>
            <person name="Hildebrand F."/>
            <person name="Pallen M.J."/>
        </authorList>
    </citation>
    <scope>NUCLEOTIDE SEQUENCE</scope>
    <source>
        <strain evidence="3">ChiGjej6B6-1540</strain>
    </source>
</reference>
<evidence type="ECO:0000256" key="1">
    <source>
        <dbReference type="ARBA" id="ARBA00022737"/>
    </source>
</evidence>
<dbReference type="Pfam" id="PF00395">
    <property type="entry name" value="SLH"/>
    <property type="match status" value="1"/>
</dbReference>